<name>A0A1M6KE28_9FLAO</name>
<keyword evidence="2" id="KW-1185">Reference proteome</keyword>
<organism evidence="1 2">
    <name type="scientific">Pseudozobellia thermophila</name>
    <dbReference type="NCBI Taxonomy" id="192903"/>
    <lineage>
        <taxon>Bacteria</taxon>
        <taxon>Pseudomonadati</taxon>
        <taxon>Bacteroidota</taxon>
        <taxon>Flavobacteriia</taxon>
        <taxon>Flavobacteriales</taxon>
        <taxon>Flavobacteriaceae</taxon>
        <taxon>Pseudozobellia</taxon>
    </lineage>
</organism>
<dbReference type="STRING" id="192903.SAMN04488513_10626"/>
<dbReference type="AlphaFoldDB" id="A0A1M6KE28"/>
<reference evidence="2" key="1">
    <citation type="submission" date="2016-11" db="EMBL/GenBank/DDBJ databases">
        <authorList>
            <person name="Varghese N."/>
            <person name="Submissions S."/>
        </authorList>
    </citation>
    <scope>NUCLEOTIDE SEQUENCE [LARGE SCALE GENOMIC DNA]</scope>
    <source>
        <strain evidence="2">DSM 19858</strain>
    </source>
</reference>
<evidence type="ECO:0000313" key="1">
    <source>
        <dbReference type="EMBL" id="SHJ57087.1"/>
    </source>
</evidence>
<proteinExistence type="predicted"/>
<protein>
    <recommendedName>
        <fullName evidence="3">DUF3324 domain-containing protein</fullName>
    </recommendedName>
</protein>
<dbReference type="Proteomes" id="UP000184543">
    <property type="component" value="Unassembled WGS sequence"/>
</dbReference>
<evidence type="ECO:0008006" key="3">
    <source>
        <dbReference type="Google" id="ProtNLM"/>
    </source>
</evidence>
<sequence length="260" mass="29098">MKPIRLLLLFFFIVSFGSFANVSVINGLTHVYSGVSGDVITGEIILVNYSSTVERVRFDVQEAIYSCAEARIFTGDATHPLSSSSWLNSNVNERVLAPKERYVLKFTINIPEGDELRGSYWSVLMVSVEKPIKEEMISESIGIGTKIQYAIGLITNVNALDEVNIGFDDVLSTEGDEKNLRIRVKNDGRFAEATLLSLEVYDQNGVMVREYKTRRLLVFPEVCRDYLLTISDLDKGAYDCVLVADSREAFVGTNLRLTID</sequence>
<accession>A0A1M6KE28</accession>
<gene>
    <name evidence="1" type="ORF">SAMN04488513_10626</name>
</gene>
<evidence type="ECO:0000313" key="2">
    <source>
        <dbReference type="Proteomes" id="UP000184543"/>
    </source>
</evidence>
<dbReference type="EMBL" id="FQYU01000006">
    <property type="protein sequence ID" value="SHJ57087.1"/>
    <property type="molecule type" value="Genomic_DNA"/>
</dbReference>